<organism evidence="3 4">
    <name type="scientific">Sphingobacterium hotanense</name>
    <dbReference type="NCBI Taxonomy" id="649196"/>
    <lineage>
        <taxon>Bacteria</taxon>
        <taxon>Pseudomonadati</taxon>
        <taxon>Bacteroidota</taxon>
        <taxon>Sphingobacteriia</taxon>
        <taxon>Sphingobacteriales</taxon>
        <taxon>Sphingobacteriaceae</taxon>
        <taxon>Sphingobacterium</taxon>
    </lineage>
</organism>
<reference evidence="3" key="2">
    <citation type="journal article" date="2022" name="Sci. Total Environ.">
        <title>Prevalence, transmission, and molecular epidemiology of tet(X)-positive bacteria among humans, animals, and environmental niches in China: An epidemiological, and genomic-based study.</title>
        <authorList>
            <person name="Dong N."/>
            <person name="Zeng Y."/>
            <person name="Cai C."/>
            <person name="Sun C."/>
            <person name="Lu J."/>
            <person name="Liu C."/>
            <person name="Zhou H."/>
            <person name="Sun Q."/>
            <person name="Shu L."/>
            <person name="Wang H."/>
            <person name="Wang Y."/>
            <person name="Wang S."/>
            <person name="Wu C."/>
            <person name="Chan E.W."/>
            <person name="Chen G."/>
            <person name="Shen Z."/>
            <person name="Chen S."/>
            <person name="Zhang R."/>
        </authorList>
    </citation>
    <scope>NUCLEOTIDE SEQUENCE</scope>
    <source>
        <strain evidence="3">R1692</strain>
    </source>
</reference>
<protein>
    <submittedName>
        <fullName evidence="3">FecR domain-containing protein</fullName>
    </submittedName>
</protein>
<dbReference type="PANTHER" id="PTHR30273:SF2">
    <property type="entry name" value="PROTEIN FECR"/>
    <property type="match status" value="1"/>
</dbReference>
<keyword evidence="1" id="KW-0812">Transmembrane</keyword>
<evidence type="ECO:0000259" key="2">
    <source>
        <dbReference type="Pfam" id="PF04773"/>
    </source>
</evidence>
<dbReference type="PANTHER" id="PTHR30273">
    <property type="entry name" value="PERIPLASMIC SIGNAL SENSOR AND SIGMA FACTOR ACTIVATOR FECR-RELATED"/>
    <property type="match status" value="1"/>
</dbReference>
<feature type="transmembrane region" description="Helical" evidence="1">
    <location>
        <begin position="75"/>
        <end position="96"/>
    </location>
</feature>
<keyword evidence="1" id="KW-1133">Transmembrane helix</keyword>
<feature type="domain" description="FecR protein" evidence="2">
    <location>
        <begin position="131"/>
        <end position="219"/>
    </location>
</feature>
<dbReference type="Gene3D" id="2.60.120.1440">
    <property type="match status" value="1"/>
</dbReference>
<gene>
    <name evidence="3" type="ORF">HX018_03450</name>
</gene>
<evidence type="ECO:0000256" key="1">
    <source>
        <dbReference type="SAM" id="Phobius"/>
    </source>
</evidence>
<dbReference type="Proteomes" id="UP001170954">
    <property type="component" value="Unassembled WGS sequence"/>
</dbReference>
<evidence type="ECO:0000313" key="3">
    <source>
        <dbReference type="EMBL" id="MDM1047298.1"/>
    </source>
</evidence>
<keyword evidence="1" id="KW-0472">Membrane</keyword>
<sequence length="340" mass="39118">MTRDQFEKYLQGKCNKEESAAIECFLEENDSDLDEFLSSNDWDLTSDLRYAEEDKLKVQVISRIDSQRKSNKRSLVMTSAAIAATVLLAIGIVVRLQKEKEPTLPLAQEKSPKAESTTMPVGNLFYINSSNDDMEIYCSDSSRILLAKGSEIRFAEDFASLKERKIELKGKATFEVRKDKNRPFRVFSDKLITTALGTTFIVDEIYGKSTRVQLIKGKIDIIDRDLKSEKPIQKLFEKSGEIVVDHLQQKIVSEVKTVNNEYDREGFYKQERRRLIIKNIPIKDLLNILQHNFNIKLKTTSYLAPNFYFSGTFKDTPDAYVDIIKEINYLHKTDIVALKN</sequence>
<proteinExistence type="predicted"/>
<reference evidence="3" key="1">
    <citation type="submission" date="2020-06" db="EMBL/GenBank/DDBJ databases">
        <authorList>
            <person name="Dong N."/>
        </authorList>
    </citation>
    <scope>NUCLEOTIDE SEQUENCE</scope>
    <source>
        <strain evidence="3">R1692</strain>
    </source>
</reference>
<dbReference type="InterPro" id="IPR006860">
    <property type="entry name" value="FecR"/>
</dbReference>
<dbReference type="Pfam" id="PF04773">
    <property type="entry name" value="FecR"/>
    <property type="match status" value="1"/>
</dbReference>
<dbReference type="RefSeq" id="WP_286650472.1">
    <property type="nucleotide sequence ID" value="NZ_JACAGK010000006.1"/>
</dbReference>
<evidence type="ECO:0000313" key="4">
    <source>
        <dbReference type="Proteomes" id="UP001170954"/>
    </source>
</evidence>
<dbReference type="InterPro" id="IPR012373">
    <property type="entry name" value="Ferrdict_sens_TM"/>
</dbReference>
<name>A0ABT7NJC7_9SPHI</name>
<keyword evidence="4" id="KW-1185">Reference proteome</keyword>
<accession>A0ABT7NJC7</accession>
<dbReference type="EMBL" id="JACAGK010000006">
    <property type="protein sequence ID" value="MDM1047298.1"/>
    <property type="molecule type" value="Genomic_DNA"/>
</dbReference>
<comment type="caution">
    <text evidence="3">The sequence shown here is derived from an EMBL/GenBank/DDBJ whole genome shotgun (WGS) entry which is preliminary data.</text>
</comment>